<feature type="non-terminal residue" evidence="1">
    <location>
        <position position="112"/>
    </location>
</feature>
<feature type="non-terminal residue" evidence="1">
    <location>
        <position position="1"/>
    </location>
</feature>
<dbReference type="EMBL" id="GECZ01024207">
    <property type="protein sequence ID" value="JAS45562.1"/>
    <property type="molecule type" value="Transcribed_RNA"/>
</dbReference>
<accession>A0A1B6F5M9</accession>
<evidence type="ECO:0000313" key="1">
    <source>
        <dbReference type="EMBL" id="JAS45562.1"/>
    </source>
</evidence>
<protein>
    <submittedName>
        <fullName evidence="1">Uncharacterized protein</fullName>
    </submittedName>
</protein>
<dbReference type="PANTHER" id="PTHR33332">
    <property type="entry name" value="REVERSE TRANSCRIPTASE DOMAIN-CONTAINING PROTEIN"/>
    <property type="match status" value="1"/>
</dbReference>
<dbReference type="AlphaFoldDB" id="A0A1B6F5M9"/>
<organism evidence="1">
    <name type="scientific">Cuerna arida</name>
    <dbReference type="NCBI Taxonomy" id="1464854"/>
    <lineage>
        <taxon>Eukaryota</taxon>
        <taxon>Metazoa</taxon>
        <taxon>Ecdysozoa</taxon>
        <taxon>Arthropoda</taxon>
        <taxon>Hexapoda</taxon>
        <taxon>Insecta</taxon>
        <taxon>Pterygota</taxon>
        <taxon>Neoptera</taxon>
        <taxon>Paraneoptera</taxon>
        <taxon>Hemiptera</taxon>
        <taxon>Auchenorrhyncha</taxon>
        <taxon>Membracoidea</taxon>
        <taxon>Cicadellidae</taxon>
        <taxon>Cicadellinae</taxon>
        <taxon>Proconiini</taxon>
        <taxon>Cuerna</taxon>
    </lineage>
</organism>
<reference evidence="1" key="1">
    <citation type="submission" date="2015-11" db="EMBL/GenBank/DDBJ databases">
        <title>De novo transcriptome assembly of four potential Pierce s Disease insect vectors from Arizona vineyards.</title>
        <authorList>
            <person name="Tassone E.E."/>
        </authorList>
    </citation>
    <scope>NUCLEOTIDE SEQUENCE</scope>
</reference>
<proteinExistence type="predicted"/>
<sequence length="112" mass="12685">FRIVEHLERNCIVLEEQHGFTWGKSTSTALVSLVEHVIDKLEEGDTVMGILLDLSKAFDCLSHGLILTKLTELGFRDVTLSWFNSYLCGRDQVVEIRQTIHGELSSVRSDTH</sequence>
<gene>
    <name evidence="1" type="ORF">g.46523</name>
</gene>
<name>A0A1B6F5M9_9HEMI</name>